<keyword evidence="2" id="KW-0677">Repeat</keyword>
<dbReference type="Gene3D" id="3.40.50.2300">
    <property type="match status" value="1"/>
</dbReference>
<dbReference type="InterPro" id="IPR007737">
    <property type="entry name" value="Mga_HTH"/>
</dbReference>
<dbReference type="InterPro" id="IPR016152">
    <property type="entry name" value="PTrfase/Anion_transptr"/>
</dbReference>
<feature type="domain" description="PRD" evidence="8">
    <location>
        <begin position="292"/>
        <end position="399"/>
    </location>
</feature>
<proteinExistence type="predicted"/>
<evidence type="ECO:0000256" key="1">
    <source>
        <dbReference type="ARBA" id="ARBA00022679"/>
    </source>
</evidence>
<organism evidence="9 10">
    <name type="scientific">Streptococcus rupicaprae</name>
    <dbReference type="NCBI Taxonomy" id="759619"/>
    <lineage>
        <taxon>Bacteria</taxon>
        <taxon>Bacillati</taxon>
        <taxon>Bacillota</taxon>
        <taxon>Bacilli</taxon>
        <taxon>Lactobacillales</taxon>
        <taxon>Streptococcaceae</taxon>
        <taxon>Streptococcus</taxon>
    </lineage>
</organism>
<dbReference type="InterPro" id="IPR013011">
    <property type="entry name" value="PTS_EIIB_2"/>
</dbReference>
<evidence type="ECO:0000313" key="10">
    <source>
        <dbReference type="Proteomes" id="UP001549122"/>
    </source>
</evidence>
<keyword evidence="4" id="KW-0010">Activator</keyword>
<protein>
    <submittedName>
        <fullName evidence="9">Lichenan operon transcriptional antiterminator</fullName>
    </submittedName>
</protein>
<gene>
    <name evidence="9" type="ORF">ABID29_000182</name>
</gene>
<evidence type="ECO:0000259" key="7">
    <source>
        <dbReference type="PROSITE" id="PS51099"/>
    </source>
</evidence>
<dbReference type="InterPro" id="IPR002178">
    <property type="entry name" value="PTS_EIIA_type-2_dom"/>
</dbReference>
<feature type="domain" description="PTS EIIB type-2" evidence="7">
    <location>
        <begin position="402"/>
        <end position="494"/>
    </location>
</feature>
<dbReference type="SUPFAM" id="SSF55804">
    <property type="entry name" value="Phoshotransferase/anion transport protein"/>
    <property type="match status" value="1"/>
</dbReference>
<dbReference type="InterPro" id="IPR036388">
    <property type="entry name" value="WH-like_DNA-bd_sf"/>
</dbReference>
<keyword evidence="10" id="KW-1185">Reference proteome</keyword>
<dbReference type="CDD" id="cd05568">
    <property type="entry name" value="PTS_IIB_bgl_like"/>
    <property type="match status" value="1"/>
</dbReference>
<feature type="domain" description="PTS EIIA type-2" evidence="6">
    <location>
        <begin position="514"/>
        <end position="657"/>
    </location>
</feature>
<evidence type="ECO:0000256" key="2">
    <source>
        <dbReference type="ARBA" id="ARBA00022737"/>
    </source>
</evidence>
<dbReference type="PROSITE" id="PS51094">
    <property type="entry name" value="PTS_EIIA_TYPE_2"/>
    <property type="match status" value="1"/>
</dbReference>
<dbReference type="PANTHER" id="PTHR30185">
    <property type="entry name" value="CRYPTIC BETA-GLUCOSIDE BGL OPERON ANTITERMINATOR"/>
    <property type="match status" value="1"/>
</dbReference>
<keyword evidence="3" id="KW-0805">Transcription regulation</keyword>
<dbReference type="InterPro" id="IPR036095">
    <property type="entry name" value="PTS_EIIB-like_sf"/>
</dbReference>
<dbReference type="Gene3D" id="1.10.10.10">
    <property type="entry name" value="Winged helix-like DNA-binding domain superfamily/Winged helix DNA-binding domain"/>
    <property type="match status" value="1"/>
</dbReference>
<dbReference type="PROSITE" id="PS51099">
    <property type="entry name" value="PTS_EIIB_TYPE_2"/>
    <property type="match status" value="1"/>
</dbReference>
<dbReference type="InterPro" id="IPR036634">
    <property type="entry name" value="PRD_sf"/>
</dbReference>
<dbReference type="Pfam" id="PF00359">
    <property type="entry name" value="PTS_EIIA_2"/>
    <property type="match status" value="1"/>
</dbReference>
<dbReference type="Gene3D" id="1.10.1790.10">
    <property type="entry name" value="PRD domain"/>
    <property type="match status" value="2"/>
</dbReference>
<evidence type="ECO:0000259" key="6">
    <source>
        <dbReference type="PROSITE" id="PS51094"/>
    </source>
</evidence>
<evidence type="ECO:0000256" key="3">
    <source>
        <dbReference type="ARBA" id="ARBA00023015"/>
    </source>
</evidence>
<sequence>MLTKKEWRLLQLLYQATDFQTSQHLADQLELSERTVRTYLKNLETLLPQYGAQLTYKYGQGVRLTIQLSDSFQAFYQQGKETSQSILLNDSQERQRYLLNQLFFEAQVIQVAELQESFYISKSSMAQLLGQIRHQLAEYELHLERLAPSTYRVLGEERKKRQFIADYFLADAFQEVLRSEGNASSLLKSLDLSVLTEVILQECRKGQVSLSDFTLTNLVLHLGLSILRQRSGHVMSDFPLEERVTESLEYEVAARILKGLEEQLDLTFPAGETQYLALHLLTKSHHKEGPQEAQPRHKAAIVAVLQELDKDLGSNLAQDYRLLEGLATHLQPLLLRLQYGIRLENPLLEDIVRDYGWVFELTKRAFKPLSCLAPYEISDDEWAYMTLHLIGALDRQATQKKLKVLVVCATGVGSAQVLRYRLESQFGQRISIVDCISYHELSDSYLSGIDLLISSVDLGPLIFKVPVVVVSVFLRSEDKTLLSQTLDALTIGQVAAPQTSRRDIDQALLASLEASCSEDQFLVIAEPQTKEGLLKTMLACLDDVRSEQDLQEFYHQVCLREQLSSTAFSDSMAFPHLMESLGQRGQVVVAILGHGLFWDIDHPSVRLVFLLSPSRYRNQDLKRVSQTLARWVDREDLLQELLAQPTYQHFKQLILNTSSQEES</sequence>
<reference evidence="9 10" key="1">
    <citation type="submission" date="2024-06" db="EMBL/GenBank/DDBJ databases">
        <title>Genomic Encyclopedia of Type Strains, Phase IV (KMG-IV): sequencing the most valuable type-strain genomes for metagenomic binning, comparative biology and taxonomic classification.</title>
        <authorList>
            <person name="Goeker M."/>
        </authorList>
    </citation>
    <scope>NUCLEOTIDE SEQUENCE [LARGE SCALE GENOMIC DNA]</scope>
    <source>
        <strain evidence="9 10">DSM 28303</strain>
    </source>
</reference>
<dbReference type="InterPro" id="IPR050661">
    <property type="entry name" value="BglG_antiterminators"/>
</dbReference>
<dbReference type="InterPro" id="IPR013196">
    <property type="entry name" value="HTH_11"/>
</dbReference>
<keyword evidence="1" id="KW-0808">Transferase</keyword>
<dbReference type="Pfam" id="PF05043">
    <property type="entry name" value="Mga"/>
    <property type="match status" value="1"/>
</dbReference>
<dbReference type="SUPFAM" id="SSF63520">
    <property type="entry name" value="PTS-regulatory domain, PRD"/>
    <property type="match status" value="2"/>
</dbReference>
<dbReference type="RefSeq" id="WP_354363760.1">
    <property type="nucleotide sequence ID" value="NZ_JBEPLO010000002.1"/>
</dbReference>
<evidence type="ECO:0000256" key="4">
    <source>
        <dbReference type="ARBA" id="ARBA00023159"/>
    </source>
</evidence>
<accession>A0ABV2FET9</accession>
<dbReference type="Gene3D" id="3.40.930.10">
    <property type="entry name" value="Mannitol-specific EII, Chain A"/>
    <property type="match status" value="1"/>
</dbReference>
<dbReference type="InterPro" id="IPR011608">
    <property type="entry name" value="PRD"/>
</dbReference>
<evidence type="ECO:0000256" key="5">
    <source>
        <dbReference type="ARBA" id="ARBA00023163"/>
    </source>
</evidence>
<dbReference type="Pfam" id="PF00874">
    <property type="entry name" value="PRD"/>
    <property type="match status" value="2"/>
</dbReference>
<dbReference type="SUPFAM" id="SSF52794">
    <property type="entry name" value="PTS system IIB component-like"/>
    <property type="match status" value="1"/>
</dbReference>
<evidence type="ECO:0000313" key="9">
    <source>
        <dbReference type="EMBL" id="MET3557073.1"/>
    </source>
</evidence>
<evidence type="ECO:0000259" key="8">
    <source>
        <dbReference type="PROSITE" id="PS51372"/>
    </source>
</evidence>
<comment type="caution">
    <text evidence="9">The sequence shown here is derived from an EMBL/GenBank/DDBJ whole genome shotgun (WGS) entry which is preliminary data.</text>
</comment>
<feature type="domain" description="PRD" evidence="8">
    <location>
        <begin position="187"/>
        <end position="290"/>
    </location>
</feature>
<dbReference type="Proteomes" id="UP001549122">
    <property type="component" value="Unassembled WGS sequence"/>
</dbReference>
<keyword evidence="5" id="KW-0804">Transcription</keyword>
<dbReference type="Pfam" id="PF08279">
    <property type="entry name" value="HTH_11"/>
    <property type="match status" value="1"/>
</dbReference>
<dbReference type="PANTHER" id="PTHR30185:SF18">
    <property type="entry name" value="TRANSCRIPTIONAL REGULATOR MTLR"/>
    <property type="match status" value="1"/>
</dbReference>
<dbReference type="EMBL" id="JBEPLO010000002">
    <property type="protein sequence ID" value="MET3557073.1"/>
    <property type="molecule type" value="Genomic_DNA"/>
</dbReference>
<dbReference type="PROSITE" id="PS51372">
    <property type="entry name" value="PRD_2"/>
    <property type="match status" value="2"/>
</dbReference>
<name>A0ABV2FET9_9STRE</name>